<keyword evidence="2" id="KW-0540">Nuclease</keyword>
<organism evidence="11 12">
    <name type="scientific">Corchorus capsularis</name>
    <name type="common">Jute</name>
    <dbReference type="NCBI Taxonomy" id="210143"/>
    <lineage>
        <taxon>Eukaryota</taxon>
        <taxon>Viridiplantae</taxon>
        <taxon>Streptophyta</taxon>
        <taxon>Embryophyta</taxon>
        <taxon>Tracheophyta</taxon>
        <taxon>Spermatophyta</taxon>
        <taxon>Magnoliopsida</taxon>
        <taxon>eudicotyledons</taxon>
        <taxon>Gunneridae</taxon>
        <taxon>Pentapetalae</taxon>
        <taxon>rosids</taxon>
        <taxon>malvids</taxon>
        <taxon>Malvales</taxon>
        <taxon>Malvaceae</taxon>
        <taxon>Grewioideae</taxon>
        <taxon>Apeibeae</taxon>
        <taxon>Corchorus</taxon>
    </lineage>
</organism>
<dbReference type="InterPro" id="IPR018188">
    <property type="entry name" value="RNase_T2_His_AS_1"/>
</dbReference>
<dbReference type="InterPro" id="IPR033697">
    <property type="entry name" value="Ribonuclease_T2_eukaryotic"/>
</dbReference>
<evidence type="ECO:0000313" key="12">
    <source>
        <dbReference type="Proteomes" id="UP000188268"/>
    </source>
</evidence>
<dbReference type="EMBL" id="AWWV01008094">
    <property type="protein sequence ID" value="OMO93227.1"/>
    <property type="molecule type" value="Genomic_DNA"/>
</dbReference>
<dbReference type="InterPro" id="IPR001568">
    <property type="entry name" value="RNase_T2-like"/>
</dbReference>
<dbReference type="GO" id="GO:0006401">
    <property type="term" value="P:RNA catabolic process"/>
    <property type="evidence" value="ECO:0007669"/>
    <property type="project" value="TreeGrafter"/>
</dbReference>
<feature type="signal peptide" evidence="10">
    <location>
        <begin position="1"/>
        <end position="23"/>
    </location>
</feature>
<dbReference type="InterPro" id="IPR036430">
    <property type="entry name" value="RNase_T2-like_sf"/>
</dbReference>
<dbReference type="Proteomes" id="UP000188268">
    <property type="component" value="Unassembled WGS sequence"/>
</dbReference>
<dbReference type="Gene3D" id="3.90.730.10">
    <property type="entry name" value="Ribonuclease T2-like"/>
    <property type="match status" value="2"/>
</dbReference>
<feature type="active site" evidence="8">
    <location>
        <position position="280"/>
    </location>
</feature>
<comment type="caution">
    <text evidence="11">The sequence shown here is derived from an EMBL/GenBank/DDBJ whole genome shotgun (WGS) entry which is preliminary data.</text>
</comment>
<gene>
    <name evidence="11" type="ORF">CCACVL1_06586</name>
</gene>
<dbReference type="FunFam" id="3.90.730.10:FF:000003">
    <property type="entry name" value="Ribonuclease 3"/>
    <property type="match status" value="1"/>
</dbReference>
<proteinExistence type="inferred from homology"/>
<evidence type="ECO:0000313" key="11">
    <source>
        <dbReference type="EMBL" id="OMO93227.1"/>
    </source>
</evidence>
<comment type="similarity">
    <text evidence="1 9">Belongs to the RNase T2 family.</text>
</comment>
<dbReference type="GO" id="GO:0033897">
    <property type="term" value="F:ribonuclease T2 activity"/>
    <property type="evidence" value="ECO:0007669"/>
    <property type="project" value="InterPro"/>
</dbReference>
<feature type="active site" evidence="8">
    <location>
        <position position="222"/>
    </location>
</feature>
<evidence type="ECO:0000256" key="6">
    <source>
        <dbReference type="ARBA" id="ARBA00023239"/>
    </source>
</evidence>
<evidence type="ECO:0000256" key="2">
    <source>
        <dbReference type="ARBA" id="ARBA00022722"/>
    </source>
</evidence>
<feature type="chain" id="PRO_5013023483" evidence="10">
    <location>
        <begin position="24"/>
        <end position="387"/>
    </location>
</feature>
<dbReference type="AlphaFoldDB" id="A0A1R3JEJ7"/>
<sequence>MKSKFSVLINLLVLQYLVVLCVSQDFDFFYLVQQWPGSYCDSGKSSCCYPTTGKPAADFGIHGLWPNYNDGSYPQNCDPDNPFNESEISDLLTSMRKNWPTLACPSSSGETFWSHEWDKHGTCSESVLDQHSYFETTLSLKQQTSLLQSLKSAGINPDGSFYSLEEIKDAVKQGTGFTPWIECNEDSSGNSQLYQWPGAYCDSRQSCCYPKTGKPAADFGIHGLWPNYKDGGYPSNCNPDSRFDKSEISDLISTIEKEWPTLSCPTNDGIKFWTHEWVKHGTCSESELDQREYFEAALKLKKKANLLQALTNAGIKPNDEFYELEDIKDAIKEGVGFTPGIECNVDSSRNSQLYQVYLCVDTSGSEFIECPVLPRPRCGSRIQFPKF</sequence>
<accession>A0A1R3JEJ7</accession>
<feature type="active site" evidence="8">
    <location>
        <position position="276"/>
    </location>
</feature>
<dbReference type="PROSITE" id="PS00531">
    <property type="entry name" value="RNASE_T2_2"/>
    <property type="match status" value="2"/>
</dbReference>
<dbReference type="OMA" id="CGERIEF"/>
<dbReference type="InterPro" id="IPR033130">
    <property type="entry name" value="RNase_T2_His_AS_2"/>
</dbReference>
<dbReference type="GO" id="GO:0016787">
    <property type="term" value="F:hydrolase activity"/>
    <property type="evidence" value="ECO:0007669"/>
    <property type="project" value="UniProtKB-KW"/>
</dbReference>
<dbReference type="SUPFAM" id="SSF55895">
    <property type="entry name" value="Ribonuclease Rh-like"/>
    <property type="match status" value="2"/>
</dbReference>
<dbReference type="PROSITE" id="PS00530">
    <property type="entry name" value="RNASE_T2_1"/>
    <property type="match status" value="2"/>
</dbReference>
<dbReference type="Pfam" id="PF00445">
    <property type="entry name" value="Ribonuclease_T2"/>
    <property type="match status" value="1"/>
</dbReference>
<evidence type="ECO:0000256" key="9">
    <source>
        <dbReference type="RuleBase" id="RU004328"/>
    </source>
</evidence>
<dbReference type="OrthoDB" id="435754at2759"/>
<name>A0A1R3JEJ7_COCAP</name>
<keyword evidence="12" id="KW-1185">Reference proteome</keyword>
<evidence type="ECO:0000256" key="5">
    <source>
        <dbReference type="ARBA" id="ARBA00023157"/>
    </source>
</evidence>
<evidence type="ECO:0000256" key="3">
    <source>
        <dbReference type="ARBA" id="ARBA00022759"/>
    </source>
</evidence>
<dbReference type="PANTHER" id="PTHR11240:SF72">
    <property type="entry name" value="RIBONUCLEASE 1"/>
    <property type="match status" value="1"/>
</dbReference>
<dbReference type="Gramene" id="OMO93227">
    <property type="protein sequence ID" value="OMO93227"/>
    <property type="gene ID" value="CCACVL1_06586"/>
</dbReference>
<dbReference type="GO" id="GO:0003723">
    <property type="term" value="F:RNA binding"/>
    <property type="evidence" value="ECO:0007669"/>
    <property type="project" value="InterPro"/>
</dbReference>
<evidence type="ECO:0000256" key="4">
    <source>
        <dbReference type="ARBA" id="ARBA00022801"/>
    </source>
</evidence>
<evidence type="ECO:0000256" key="10">
    <source>
        <dbReference type="SAM" id="SignalP"/>
    </source>
</evidence>
<keyword evidence="10" id="KW-0732">Signal</keyword>
<dbReference type="CDD" id="cd01061">
    <property type="entry name" value="RNase_T2_euk"/>
    <property type="match status" value="2"/>
</dbReference>
<evidence type="ECO:0000256" key="1">
    <source>
        <dbReference type="ARBA" id="ARBA00007469"/>
    </source>
</evidence>
<evidence type="ECO:0000256" key="8">
    <source>
        <dbReference type="PIRSR" id="PIRSR633697-1"/>
    </source>
</evidence>
<keyword evidence="6" id="KW-0456">Lyase</keyword>
<keyword evidence="3" id="KW-0255">Endonuclease</keyword>
<evidence type="ECO:0000256" key="7">
    <source>
        <dbReference type="ARBA" id="ARBA00054578"/>
    </source>
</evidence>
<keyword evidence="4" id="KW-0378">Hydrolase</keyword>
<dbReference type="GO" id="GO:0005576">
    <property type="term" value="C:extracellular region"/>
    <property type="evidence" value="ECO:0007669"/>
    <property type="project" value="TreeGrafter"/>
</dbReference>
<protein>
    <submittedName>
        <fullName evidence="11">Ribonuclease T2-like protein</fullName>
    </submittedName>
</protein>
<comment type="function">
    <text evidence="7">May remobilize phosphate, particularly when cells senesce or when phosphate becomes limiting.</text>
</comment>
<dbReference type="PANTHER" id="PTHR11240">
    <property type="entry name" value="RIBONUCLEASE T2"/>
    <property type="match status" value="1"/>
</dbReference>
<reference evidence="11 12" key="1">
    <citation type="submission" date="2013-09" db="EMBL/GenBank/DDBJ databases">
        <title>Corchorus capsularis genome sequencing.</title>
        <authorList>
            <person name="Alam M."/>
            <person name="Haque M.S."/>
            <person name="Islam M.S."/>
            <person name="Emdad E.M."/>
            <person name="Islam M.M."/>
            <person name="Ahmed B."/>
            <person name="Halim A."/>
            <person name="Hossen Q.M.M."/>
            <person name="Hossain M.Z."/>
            <person name="Ahmed R."/>
            <person name="Khan M.M."/>
            <person name="Islam R."/>
            <person name="Rashid M.M."/>
            <person name="Khan S.A."/>
            <person name="Rahman M.S."/>
            <person name="Alam M."/>
        </authorList>
    </citation>
    <scope>NUCLEOTIDE SEQUENCE [LARGE SCALE GENOMIC DNA]</scope>
    <source>
        <strain evidence="12">cv. CVL-1</strain>
        <tissue evidence="11">Whole seedling</tissue>
    </source>
</reference>
<keyword evidence="5" id="KW-1015">Disulfide bond</keyword>